<dbReference type="Gene3D" id="1.10.260.40">
    <property type="entry name" value="lambda repressor-like DNA-binding domains"/>
    <property type="match status" value="1"/>
</dbReference>
<dbReference type="CDD" id="cd00093">
    <property type="entry name" value="HTH_XRE"/>
    <property type="match status" value="1"/>
</dbReference>
<evidence type="ECO:0000256" key="1">
    <source>
        <dbReference type="SAM" id="MobiDB-lite"/>
    </source>
</evidence>
<keyword evidence="4" id="KW-1185">Reference proteome</keyword>
<dbReference type="EMBL" id="BONX01000079">
    <property type="protein sequence ID" value="GIH01662.1"/>
    <property type="molecule type" value="Genomic_DNA"/>
</dbReference>
<feature type="region of interest" description="Disordered" evidence="1">
    <location>
        <begin position="35"/>
        <end position="67"/>
    </location>
</feature>
<evidence type="ECO:0000313" key="4">
    <source>
        <dbReference type="Proteomes" id="UP000621500"/>
    </source>
</evidence>
<feature type="compositionally biased region" description="Basic and acidic residues" evidence="1">
    <location>
        <begin position="50"/>
        <end position="67"/>
    </location>
</feature>
<dbReference type="SMART" id="SM00530">
    <property type="entry name" value="HTH_XRE"/>
    <property type="match status" value="1"/>
</dbReference>
<organism evidence="3 4">
    <name type="scientific">Plantactinospora mayteni</name>
    <dbReference type="NCBI Taxonomy" id="566021"/>
    <lineage>
        <taxon>Bacteria</taxon>
        <taxon>Bacillati</taxon>
        <taxon>Actinomycetota</taxon>
        <taxon>Actinomycetes</taxon>
        <taxon>Micromonosporales</taxon>
        <taxon>Micromonosporaceae</taxon>
        <taxon>Plantactinospora</taxon>
    </lineage>
</organism>
<proteinExistence type="predicted"/>
<evidence type="ECO:0000259" key="2">
    <source>
        <dbReference type="PROSITE" id="PS50943"/>
    </source>
</evidence>
<dbReference type="PROSITE" id="PS50943">
    <property type="entry name" value="HTH_CROC1"/>
    <property type="match status" value="1"/>
</dbReference>
<accession>A0ABQ4F431</accession>
<dbReference type="Proteomes" id="UP000621500">
    <property type="component" value="Unassembled WGS sequence"/>
</dbReference>
<dbReference type="RefSeq" id="WP_203862902.1">
    <property type="nucleotide sequence ID" value="NZ_BAAAZQ010000008.1"/>
</dbReference>
<dbReference type="SUPFAM" id="SSF47413">
    <property type="entry name" value="lambda repressor-like DNA-binding domains"/>
    <property type="match status" value="1"/>
</dbReference>
<dbReference type="Pfam" id="PF13560">
    <property type="entry name" value="HTH_31"/>
    <property type="match status" value="1"/>
</dbReference>
<protein>
    <recommendedName>
        <fullName evidence="2">HTH cro/C1-type domain-containing protein</fullName>
    </recommendedName>
</protein>
<reference evidence="3 4" key="1">
    <citation type="submission" date="2021-01" db="EMBL/GenBank/DDBJ databases">
        <title>Whole genome shotgun sequence of Plantactinospora mayteni NBRC 109088.</title>
        <authorList>
            <person name="Komaki H."/>
            <person name="Tamura T."/>
        </authorList>
    </citation>
    <scope>NUCLEOTIDE SEQUENCE [LARGE SCALE GENOMIC DNA]</scope>
    <source>
        <strain evidence="3 4">NBRC 109088</strain>
    </source>
</reference>
<comment type="caution">
    <text evidence="3">The sequence shown here is derived from an EMBL/GenBank/DDBJ whole genome shotgun (WGS) entry which is preliminary data.</text>
</comment>
<evidence type="ECO:0000313" key="3">
    <source>
        <dbReference type="EMBL" id="GIH01662.1"/>
    </source>
</evidence>
<gene>
    <name evidence="3" type="ORF">Pma05_82340</name>
</gene>
<feature type="domain" description="HTH cro/C1-type" evidence="2">
    <location>
        <begin position="11"/>
        <end position="54"/>
    </location>
</feature>
<name>A0ABQ4F431_9ACTN</name>
<sequence>MADTNEFRHLLRKLRTEQGLSQDAVGAAVHVSGSQVGHYESGRSIPPDDMAERLDGVLLDDHDPEVA</sequence>
<dbReference type="InterPro" id="IPR001387">
    <property type="entry name" value="Cro/C1-type_HTH"/>
</dbReference>
<dbReference type="InterPro" id="IPR010982">
    <property type="entry name" value="Lambda_DNA-bd_dom_sf"/>
</dbReference>